<proteinExistence type="inferred from homology"/>
<dbReference type="Gene3D" id="3.30.450.20">
    <property type="entry name" value="PAS domain"/>
    <property type="match status" value="1"/>
</dbReference>
<evidence type="ECO:0000256" key="1">
    <source>
        <dbReference type="ARBA" id="ARBA00004651"/>
    </source>
</evidence>
<dbReference type="InterPro" id="IPR003660">
    <property type="entry name" value="HAMP_dom"/>
</dbReference>
<evidence type="ECO:0000313" key="13">
    <source>
        <dbReference type="EMBL" id="URN94455.1"/>
    </source>
</evidence>
<dbReference type="SMART" id="SM00304">
    <property type="entry name" value="HAMP"/>
    <property type="match status" value="1"/>
</dbReference>
<evidence type="ECO:0000256" key="6">
    <source>
        <dbReference type="ARBA" id="ARBA00023136"/>
    </source>
</evidence>
<dbReference type="KEGG" id="plig:NAG76_21975"/>
<evidence type="ECO:0000313" key="14">
    <source>
        <dbReference type="Proteomes" id="UP001056756"/>
    </source>
</evidence>
<dbReference type="Pfam" id="PF00672">
    <property type="entry name" value="HAMP"/>
    <property type="match status" value="1"/>
</dbReference>
<dbReference type="PROSITE" id="PS50885">
    <property type="entry name" value="HAMP"/>
    <property type="match status" value="1"/>
</dbReference>
<protein>
    <submittedName>
        <fullName evidence="13">Methyl-accepting chemotaxis protein</fullName>
    </submittedName>
</protein>
<reference evidence="13" key="1">
    <citation type="submission" date="2022-05" db="EMBL/GenBank/DDBJ databases">
        <title>Novel bacterial taxa in a minimal lignocellulolytic consortium and its capacity to transform plastics disclosed by genome-resolved metagenomics.</title>
        <authorList>
            <person name="Rodriguez C.A.D."/>
            <person name="Diaz-Garcia L."/>
            <person name="Herrera K."/>
            <person name="Tarazona N.A."/>
            <person name="Sproer C."/>
            <person name="Overmann J."/>
            <person name="Jimenez D.J."/>
        </authorList>
    </citation>
    <scope>NUCLEOTIDE SEQUENCE</scope>
    <source>
        <strain evidence="13">MAG5</strain>
    </source>
</reference>
<evidence type="ECO:0000256" key="5">
    <source>
        <dbReference type="ARBA" id="ARBA00022989"/>
    </source>
</evidence>
<keyword evidence="3" id="KW-0145">Chemotaxis</keyword>
<evidence type="ECO:0000256" key="3">
    <source>
        <dbReference type="ARBA" id="ARBA00022500"/>
    </source>
</evidence>
<dbReference type="InterPro" id="IPR004089">
    <property type="entry name" value="MCPsignal_dom"/>
</dbReference>
<dbReference type="Pfam" id="PF00015">
    <property type="entry name" value="MCPsignal"/>
    <property type="match status" value="1"/>
</dbReference>
<dbReference type="PANTHER" id="PTHR32089:SF112">
    <property type="entry name" value="LYSOZYME-LIKE PROTEIN-RELATED"/>
    <property type="match status" value="1"/>
</dbReference>
<evidence type="ECO:0000259" key="12">
    <source>
        <dbReference type="PROSITE" id="PS50885"/>
    </source>
</evidence>
<evidence type="ECO:0000256" key="10">
    <source>
        <dbReference type="SAM" id="Phobius"/>
    </source>
</evidence>
<evidence type="ECO:0000256" key="8">
    <source>
        <dbReference type="ARBA" id="ARBA00029447"/>
    </source>
</evidence>
<dbReference type="Proteomes" id="UP001056756">
    <property type="component" value="Chromosome"/>
</dbReference>
<keyword evidence="2" id="KW-1003">Cell membrane</keyword>
<evidence type="ECO:0000256" key="9">
    <source>
        <dbReference type="PROSITE-ProRule" id="PRU00284"/>
    </source>
</evidence>
<comment type="similarity">
    <text evidence="8">Belongs to the methyl-accepting chemotaxis (MCP) protein family.</text>
</comment>
<evidence type="ECO:0000256" key="7">
    <source>
        <dbReference type="ARBA" id="ARBA00023224"/>
    </source>
</evidence>
<evidence type="ECO:0000256" key="2">
    <source>
        <dbReference type="ARBA" id="ARBA00022475"/>
    </source>
</evidence>
<dbReference type="InterPro" id="IPR033479">
    <property type="entry name" value="dCache_1"/>
</dbReference>
<sequence length="669" mass="73485">MKNIFKLNTIFKRVMTLVIFLVVLISFSLNAISFFVSENELSKEYEKSLINKATDSAIIIQERLARKVIELEALANQPNVQSNNWDEQLPILNSEAERLNYEGIAIVDLKGQAHYTDGETIDLSDRPYVQEALTGKSTMSEVIISRKTNAPALLIAVPIIKQDQTQQLLLARIDGYYLSDIVEDIRVGETGFTYIVSDSGKILAHQNKDLVLQETNYITLAETDATYDEYAKLLKNIITDRIGTKEFKDADGKQMIAYTTIPGTKWVIITGALSSEITAGLNNILLYSVILSFVFIFIGIIVAYPFSHSLSKAIKRVEWNGLQLAKGDFTIPVDEKLLLRKDELGSLGRSFEEMRTQLKLMIDQLRAISDQVVVSSNDMHSSSTQVAEATDHIASTMEDIAGNAQASATASHQTSTSMNETNTGLHRITVSANHVFETASESNKLSANGTAMMNDAMTQMDNIYHSVVQSSDLIEQLAIQNEEVRNFVDIISSIANETNLLALNASIEAARAGDEGRGFSVIAQQVHKLAAQSQISAKQAIEIVEHITTSTTKVMNAMEKGQLEVNGGVQAIKEAEHAFLKINNSMQVMTSDLEEISAASQQLAAASDEVTGQMNGMNQLAQQTAASTESILAATEEQTASLQEVASVSSELRSMALNMNEQMKKFKTK</sequence>
<dbReference type="EMBL" id="CP097899">
    <property type="protein sequence ID" value="URN94455.1"/>
    <property type="molecule type" value="Genomic_DNA"/>
</dbReference>
<dbReference type="PROSITE" id="PS50111">
    <property type="entry name" value="CHEMOTAXIS_TRANSDUC_2"/>
    <property type="match status" value="1"/>
</dbReference>
<gene>
    <name evidence="13" type="ORF">NAG76_21975</name>
</gene>
<dbReference type="GO" id="GO:0006935">
    <property type="term" value="P:chemotaxis"/>
    <property type="evidence" value="ECO:0007669"/>
    <property type="project" value="UniProtKB-KW"/>
</dbReference>
<dbReference type="SMART" id="SM00283">
    <property type="entry name" value="MA"/>
    <property type="match status" value="1"/>
</dbReference>
<dbReference type="CDD" id="cd06225">
    <property type="entry name" value="HAMP"/>
    <property type="match status" value="1"/>
</dbReference>
<evidence type="ECO:0000259" key="11">
    <source>
        <dbReference type="PROSITE" id="PS50111"/>
    </source>
</evidence>
<feature type="transmembrane region" description="Helical" evidence="10">
    <location>
        <begin position="284"/>
        <end position="306"/>
    </location>
</feature>
<dbReference type="SUPFAM" id="SSF103190">
    <property type="entry name" value="Sensory domain-like"/>
    <property type="match status" value="1"/>
</dbReference>
<dbReference type="AlphaFoldDB" id="A0A9J6ZEJ0"/>
<keyword evidence="7 9" id="KW-0807">Transducer</keyword>
<dbReference type="GO" id="GO:0007165">
    <property type="term" value="P:signal transduction"/>
    <property type="evidence" value="ECO:0007669"/>
    <property type="project" value="UniProtKB-KW"/>
</dbReference>
<dbReference type="PANTHER" id="PTHR32089">
    <property type="entry name" value="METHYL-ACCEPTING CHEMOTAXIS PROTEIN MCPB"/>
    <property type="match status" value="1"/>
</dbReference>
<evidence type="ECO:0000256" key="4">
    <source>
        <dbReference type="ARBA" id="ARBA00022692"/>
    </source>
</evidence>
<name>A0A9J6ZEJ0_9BACL</name>
<feature type="domain" description="HAMP" evidence="12">
    <location>
        <begin position="308"/>
        <end position="363"/>
    </location>
</feature>
<dbReference type="GO" id="GO:0005886">
    <property type="term" value="C:plasma membrane"/>
    <property type="evidence" value="ECO:0007669"/>
    <property type="project" value="UniProtKB-SubCell"/>
</dbReference>
<keyword evidence="6 10" id="KW-0472">Membrane</keyword>
<keyword evidence="5 10" id="KW-1133">Transmembrane helix</keyword>
<organism evidence="13 14">
    <name type="scientific">Candidatus Pristimantibacillus lignocellulolyticus</name>
    <dbReference type="NCBI Taxonomy" id="2994561"/>
    <lineage>
        <taxon>Bacteria</taxon>
        <taxon>Bacillati</taxon>
        <taxon>Bacillota</taxon>
        <taxon>Bacilli</taxon>
        <taxon>Bacillales</taxon>
        <taxon>Paenibacillaceae</taxon>
        <taxon>Candidatus Pristimantibacillus</taxon>
    </lineage>
</organism>
<dbReference type="Gene3D" id="1.10.287.950">
    <property type="entry name" value="Methyl-accepting chemotaxis protein"/>
    <property type="match status" value="1"/>
</dbReference>
<keyword evidence="4 10" id="KW-0812">Transmembrane</keyword>
<comment type="subcellular location">
    <subcellularLocation>
        <location evidence="1">Cell membrane</location>
        <topology evidence="1">Multi-pass membrane protein</topology>
    </subcellularLocation>
</comment>
<feature type="domain" description="Methyl-accepting transducer" evidence="11">
    <location>
        <begin position="382"/>
        <end position="618"/>
    </location>
</feature>
<dbReference type="CDD" id="cd12914">
    <property type="entry name" value="PDC1_DGC_like"/>
    <property type="match status" value="1"/>
</dbReference>
<dbReference type="InterPro" id="IPR029151">
    <property type="entry name" value="Sensor-like_sf"/>
</dbReference>
<dbReference type="Pfam" id="PF02743">
    <property type="entry name" value="dCache_1"/>
    <property type="match status" value="1"/>
</dbReference>
<accession>A0A9J6ZEJ0</accession>
<dbReference type="SUPFAM" id="SSF58104">
    <property type="entry name" value="Methyl-accepting chemotaxis protein (MCP) signaling domain"/>
    <property type="match status" value="1"/>
</dbReference>
<dbReference type="CDD" id="cd12912">
    <property type="entry name" value="PDC2_MCP_like"/>
    <property type="match status" value="1"/>
</dbReference>